<evidence type="ECO:0000313" key="2">
    <source>
        <dbReference type="EMBL" id="CAD8070733.1"/>
    </source>
</evidence>
<dbReference type="Proteomes" id="UP000688137">
    <property type="component" value="Unassembled WGS sequence"/>
</dbReference>
<sequence length="291" mass="34588">MINQNNSKSFVAVNRSLTNKNVQEFIRQDLKKLRRKKKNFDQLFQEVEEIAQISLSKNNSEENIDEDDQDTIELINQTYQLKKQELEQNSSQNSSRILPNVLSKQKSDRSLRESKDISKLTSITKIHITQNDDSLISDKSIKLKKTSYTQRNIKTIRHSDQHSKTQPKVRLLSKKQEIQTTQNDEKDKLPLIWQQYYNIQPETEKVEVKNSFLKLNDQFKKMREQVLEPFLKDQKLKVKLMTPLIIRKDKPYFVAENKDNKNLIDNMKNENTNLNRDEYLIVSYEHILDYI</sequence>
<proteinExistence type="predicted"/>
<dbReference type="EMBL" id="CAJJDM010000046">
    <property type="protein sequence ID" value="CAD8070733.1"/>
    <property type="molecule type" value="Genomic_DNA"/>
</dbReference>
<dbReference type="OMA" id="YNIQPET"/>
<dbReference type="AlphaFoldDB" id="A0A8S1LYV1"/>
<organism evidence="2 3">
    <name type="scientific">Paramecium primaurelia</name>
    <dbReference type="NCBI Taxonomy" id="5886"/>
    <lineage>
        <taxon>Eukaryota</taxon>
        <taxon>Sar</taxon>
        <taxon>Alveolata</taxon>
        <taxon>Ciliophora</taxon>
        <taxon>Intramacronucleata</taxon>
        <taxon>Oligohymenophorea</taxon>
        <taxon>Peniculida</taxon>
        <taxon>Parameciidae</taxon>
        <taxon>Paramecium</taxon>
    </lineage>
</organism>
<accession>A0A8S1LYV1</accession>
<reference evidence="2" key="1">
    <citation type="submission" date="2021-01" db="EMBL/GenBank/DDBJ databases">
        <authorList>
            <consortium name="Genoscope - CEA"/>
            <person name="William W."/>
        </authorList>
    </citation>
    <scope>NUCLEOTIDE SEQUENCE</scope>
</reference>
<feature type="compositionally biased region" description="Basic and acidic residues" evidence="1">
    <location>
        <begin position="105"/>
        <end position="114"/>
    </location>
</feature>
<gene>
    <name evidence="2" type="ORF">PPRIM_AZ9-3.1.T0460111</name>
</gene>
<comment type="caution">
    <text evidence="2">The sequence shown here is derived from an EMBL/GenBank/DDBJ whole genome shotgun (WGS) entry which is preliminary data.</text>
</comment>
<keyword evidence="3" id="KW-1185">Reference proteome</keyword>
<protein>
    <submittedName>
        <fullName evidence="2">Uncharacterized protein</fullName>
    </submittedName>
</protein>
<evidence type="ECO:0000256" key="1">
    <source>
        <dbReference type="SAM" id="MobiDB-lite"/>
    </source>
</evidence>
<evidence type="ECO:0000313" key="3">
    <source>
        <dbReference type="Proteomes" id="UP000688137"/>
    </source>
</evidence>
<feature type="region of interest" description="Disordered" evidence="1">
    <location>
        <begin position="85"/>
        <end position="114"/>
    </location>
</feature>
<name>A0A8S1LYV1_PARPR</name>